<accession>A0AAW2SUK3</accession>
<gene>
    <name evidence="1" type="ORF">Scaly_0075900</name>
</gene>
<dbReference type="PANTHER" id="PTHR48475:SF2">
    <property type="entry name" value="RIBONUCLEASE H"/>
    <property type="match status" value="1"/>
</dbReference>
<reference evidence="1" key="1">
    <citation type="submission" date="2020-06" db="EMBL/GenBank/DDBJ databases">
        <authorList>
            <person name="Li T."/>
            <person name="Hu X."/>
            <person name="Zhang T."/>
            <person name="Song X."/>
            <person name="Zhang H."/>
            <person name="Dai N."/>
            <person name="Sheng W."/>
            <person name="Hou X."/>
            <person name="Wei L."/>
        </authorList>
    </citation>
    <scope>NUCLEOTIDE SEQUENCE</scope>
    <source>
        <strain evidence="1">KEN8</strain>
        <tissue evidence="1">Leaf</tissue>
    </source>
</reference>
<evidence type="ECO:0000313" key="1">
    <source>
        <dbReference type="EMBL" id="KAL0396275.1"/>
    </source>
</evidence>
<sequence length="216" mass="24557">MKEITFCERITREFVETTSGEGLSSKSCEARFLLANNAPRYPGDGKMLSCVPRARKHQSPTSCANATPRKPLPVRSMGMDLVGPFPQAAGQRKFLFVAVVYFTKWDFIRESPFTLSYRTEIVAPTEIRELSWRVKHYDLVSNVQGLRMNVDFIDEAREVATTRVAMYKARMAKAYNARVRPRNFKWGFGLEESEGFWSCGEVGPEVGRALQSRGNR</sequence>
<protein>
    <submittedName>
        <fullName evidence="1">Uncharacterized protein</fullName>
    </submittedName>
</protein>
<dbReference type="EMBL" id="JACGWM010000001">
    <property type="protein sequence ID" value="KAL0396275.1"/>
    <property type="molecule type" value="Genomic_DNA"/>
</dbReference>
<proteinExistence type="predicted"/>
<comment type="caution">
    <text evidence="1">The sequence shown here is derived from an EMBL/GenBank/DDBJ whole genome shotgun (WGS) entry which is preliminary data.</text>
</comment>
<organism evidence="1">
    <name type="scientific">Sesamum calycinum</name>
    <dbReference type="NCBI Taxonomy" id="2727403"/>
    <lineage>
        <taxon>Eukaryota</taxon>
        <taxon>Viridiplantae</taxon>
        <taxon>Streptophyta</taxon>
        <taxon>Embryophyta</taxon>
        <taxon>Tracheophyta</taxon>
        <taxon>Spermatophyta</taxon>
        <taxon>Magnoliopsida</taxon>
        <taxon>eudicotyledons</taxon>
        <taxon>Gunneridae</taxon>
        <taxon>Pentapetalae</taxon>
        <taxon>asterids</taxon>
        <taxon>lamiids</taxon>
        <taxon>Lamiales</taxon>
        <taxon>Pedaliaceae</taxon>
        <taxon>Sesamum</taxon>
    </lineage>
</organism>
<dbReference type="AlphaFoldDB" id="A0AAW2SUK3"/>
<name>A0AAW2SUK3_9LAMI</name>
<reference evidence="1" key="2">
    <citation type="journal article" date="2024" name="Plant">
        <title>Genomic evolution and insights into agronomic trait innovations of Sesamum species.</title>
        <authorList>
            <person name="Miao H."/>
            <person name="Wang L."/>
            <person name="Qu L."/>
            <person name="Liu H."/>
            <person name="Sun Y."/>
            <person name="Le M."/>
            <person name="Wang Q."/>
            <person name="Wei S."/>
            <person name="Zheng Y."/>
            <person name="Lin W."/>
            <person name="Duan Y."/>
            <person name="Cao H."/>
            <person name="Xiong S."/>
            <person name="Wang X."/>
            <person name="Wei L."/>
            <person name="Li C."/>
            <person name="Ma Q."/>
            <person name="Ju M."/>
            <person name="Zhao R."/>
            <person name="Li G."/>
            <person name="Mu C."/>
            <person name="Tian Q."/>
            <person name="Mei H."/>
            <person name="Zhang T."/>
            <person name="Gao T."/>
            <person name="Zhang H."/>
        </authorList>
    </citation>
    <scope>NUCLEOTIDE SEQUENCE</scope>
    <source>
        <strain evidence="1">KEN8</strain>
    </source>
</reference>
<dbReference type="PANTHER" id="PTHR48475">
    <property type="entry name" value="RIBONUCLEASE H"/>
    <property type="match status" value="1"/>
</dbReference>